<protein>
    <submittedName>
        <fullName evidence="2">F0F1-type ATP synthase assembly protein I</fullName>
    </submittedName>
</protein>
<sequence length="244" mass="26215">MARKEEQQSDTPTKQGRFAQIRQVFAASRKADPTIPWWMLLAFLAVLAVGAGIGALVGHWVYALVLSFPLGLLAATLVLSRMAERAAYRSLEGQPGAAGAALGALRRGWFFDQQPVAVDGARGTRPEDVAGAAFVYRALGRPGIVLIAEGPDARRGKLLVQERKKVERVAPGVPVISVVVGDGADQVPVRKLSGKLTRMKPVLTKEEVSAVNKRLKSLGGLRPPIPAGMDPMRARVDRKAMRGR</sequence>
<organism evidence="2 3">
    <name type="scientific">Pedococcus badiiscoriae</name>
    <dbReference type="NCBI Taxonomy" id="642776"/>
    <lineage>
        <taxon>Bacteria</taxon>
        <taxon>Bacillati</taxon>
        <taxon>Actinomycetota</taxon>
        <taxon>Actinomycetes</taxon>
        <taxon>Micrococcales</taxon>
        <taxon>Intrasporangiaceae</taxon>
        <taxon>Pedococcus</taxon>
    </lineage>
</organism>
<gene>
    <name evidence="2" type="ORF">BJ986_000133</name>
</gene>
<dbReference type="RefSeq" id="WP_179420241.1">
    <property type="nucleotide sequence ID" value="NZ_JACCAB010000001.1"/>
</dbReference>
<feature type="transmembrane region" description="Helical" evidence="1">
    <location>
        <begin position="60"/>
        <end position="79"/>
    </location>
</feature>
<dbReference type="Proteomes" id="UP000573599">
    <property type="component" value="Unassembled WGS sequence"/>
</dbReference>
<keyword evidence="1" id="KW-1133">Transmembrane helix</keyword>
<keyword evidence="3" id="KW-1185">Reference proteome</keyword>
<dbReference type="Pfam" id="PF13829">
    <property type="entry name" value="DUF4191"/>
    <property type="match status" value="1"/>
</dbReference>
<comment type="caution">
    <text evidence="2">The sequence shown here is derived from an EMBL/GenBank/DDBJ whole genome shotgun (WGS) entry which is preliminary data.</text>
</comment>
<dbReference type="InterPro" id="IPR025445">
    <property type="entry name" value="DUF4191"/>
</dbReference>
<name>A0A852WJD0_9MICO</name>
<dbReference type="AlphaFoldDB" id="A0A852WJD0"/>
<proteinExistence type="predicted"/>
<keyword evidence="1" id="KW-0472">Membrane</keyword>
<feature type="transmembrane region" description="Helical" evidence="1">
    <location>
        <begin position="35"/>
        <end position="54"/>
    </location>
</feature>
<evidence type="ECO:0000256" key="1">
    <source>
        <dbReference type="SAM" id="Phobius"/>
    </source>
</evidence>
<accession>A0A852WJD0</accession>
<keyword evidence="1" id="KW-0812">Transmembrane</keyword>
<dbReference type="EMBL" id="JACCAB010000001">
    <property type="protein sequence ID" value="NYG05646.1"/>
    <property type="molecule type" value="Genomic_DNA"/>
</dbReference>
<reference evidence="2 3" key="1">
    <citation type="submission" date="2020-07" db="EMBL/GenBank/DDBJ databases">
        <title>Sequencing the genomes of 1000 actinobacteria strains.</title>
        <authorList>
            <person name="Klenk H.-P."/>
        </authorList>
    </citation>
    <scope>NUCLEOTIDE SEQUENCE [LARGE SCALE GENOMIC DNA]</scope>
    <source>
        <strain evidence="2 3">DSM 23987</strain>
    </source>
</reference>
<evidence type="ECO:0000313" key="2">
    <source>
        <dbReference type="EMBL" id="NYG05646.1"/>
    </source>
</evidence>
<evidence type="ECO:0000313" key="3">
    <source>
        <dbReference type="Proteomes" id="UP000573599"/>
    </source>
</evidence>